<evidence type="ECO:0000256" key="1">
    <source>
        <dbReference type="SAM" id="SignalP"/>
    </source>
</evidence>
<evidence type="ECO:0008006" key="4">
    <source>
        <dbReference type="Google" id="ProtNLM"/>
    </source>
</evidence>
<comment type="caution">
    <text evidence="2">The sequence shown here is derived from an EMBL/GenBank/DDBJ whole genome shotgun (WGS) entry which is preliminary data.</text>
</comment>
<dbReference type="OrthoDB" id="272246at2"/>
<sequence length="269" mass="27412" precursor="true">MKKLLSLTTLALAAASAAHAQHAVEVLSYTPGAAPSAGYTNTAAALGQPQRDTDFGEVSPFNPPFSTDDLVSIGEGGQITLRLSNFAIPQAGGPEIGVFTNTGLIDVDWPNGQAGTGVDFGAFGIDSASVAVSSDGASWVGLGDFTFDNPTAGYTDAAFTNPSDFQLPFTGAFADFEGLNFDAAMTLLGGSGGGLWLDISATGLSEVGYLRFSLADDQDAQTDLNFDLDAVAIASGAVGSATVPEPAAAALLLAALAFTTRRHVQPRRA</sequence>
<dbReference type="NCBIfam" id="TIGR02595">
    <property type="entry name" value="PEP_CTERM"/>
    <property type="match status" value="1"/>
</dbReference>
<dbReference type="EMBL" id="SIHJ01000004">
    <property type="protein sequence ID" value="TWT30994.1"/>
    <property type="molecule type" value="Genomic_DNA"/>
</dbReference>
<proteinExistence type="predicted"/>
<dbReference type="RefSeq" id="WP_146568136.1">
    <property type="nucleotide sequence ID" value="NZ_SIHJ01000004.1"/>
</dbReference>
<accession>A0A5C5UX82</accession>
<evidence type="ECO:0000313" key="3">
    <source>
        <dbReference type="Proteomes" id="UP000316714"/>
    </source>
</evidence>
<gene>
    <name evidence="2" type="ORF">KOR34_43670</name>
</gene>
<keyword evidence="1" id="KW-0732">Signal</keyword>
<dbReference type="InterPro" id="IPR013424">
    <property type="entry name" value="Ice-binding_C"/>
</dbReference>
<name>A0A5C5UX82_9BACT</name>
<feature type="chain" id="PRO_5022811672" description="PEP-CTERM protein-sorting domain-containing protein" evidence="1">
    <location>
        <begin position="21"/>
        <end position="269"/>
    </location>
</feature>
<protein>
    <recommendedName>
        <fullName evidence="4">PEP-CTERM protein-sorting domain-containing protein</fullName>
    </recommendedName>
</protein>
<feature type="signal peptide" evidence="1">
    <location>
        <begin position="1"/>
        <end position="20"/>
    </location>
</feature>
<keyword evidence="3" id="KW-1185">Reference proteome</keyword>
<reference evidence="2 3" key="1">
    <citation type="submission" date="2019-02" db="EMBL/GenBank/DDBJ databases">
        <title>Deep-cultivation of Planctomycetes and their phenomic and genomic characterization uncovers novel biology.</title>
        <authorList>
            <person name="Wiegand S."/>
            <person name="Jogler M."/>
            <person name="Boedeker C."/>
            <person name="Pinto D."/>
            <person name="Vollmers J."/>
            <person name="Rivas-Marin E."/>
            <person name="Kohn T."/>
            <person name="Peeters S.H."/>
            <person name="Heuer A."/>
            <person name="Rast P."/>
            <person name="Oberbeckmann S."/>
            <person name="Bunk B."/>
            <person name="Jeske O."/>
            <person name="Meyerdierks A."/>
            <person name="Storesund J.E."/>
            <person name="Kallscheuer N."/>
            <person name="Luecker S."/>
            <person name="Lage O.M."/>
            <person name="Pohl T."/>
            <person name="Merkel B.J."/>
            <person name="Hornburger P."/>
            <person name="Mueller R.-W."/>
            <person name="Bruemmer F."/>
            <person name="Labrenz M."/>
            <person name="Spormann A.M."/>
            <person name="Op Den Camp H."/>
            <person name="Overmann J."/>
            <person name="Amann R."/>
            <person name="Jetten M.S.M."/>
            <person name="Mascher T."/>
            <person name="Medema M.H."/>
            <person name="Devos D.P."/>
            <person name="Kaster A.-K."/>
            <person name="Ovreas L."/>
            <person name="Rohde M."/>
            <person name="Galperin M.Y."/>
            <person name="Jogler C."/>
        </authorList>
    </citation>
    <scope>NUCLEOTIDE SEQUENCE [LARGE SCALE GENOMIC DNA]</scope>
    <source>
        <strain evidence="2 3">KOR34</strain>
    </source>
</reference>
<evidence type="ECO:0000313" key="2">
    <source>
        <dbReference type="EMBL" id="TWT30994.1"/>
    </source>
</evidence>
<dbReference type="AlphaFoldDB" id="A0A5C5UX82"/>
<dbReference type="Proteomes" id="UP000316714">
    <property type="component" value="Unassembled WGS sequence"/>
</dbReference>
<organism evidence="2 3">
    <name type="scientific">Posidoniimonas corsicana</name>
    <dbReference type="NCBI Taxonomy" id="1938618"/>
    <lineage>
        <taxon>Bacteria</taxon>
        <taxon>Pseudomonadati</taxon>
        <taxon>Planctomycetota</taxon>
        <taxon>Planctomycetia</taxon>
        <taxon>Pirellulales</taxon>
        <taxon>Lacipirellulaceae</taxon>
        <taxon>Posidoniimonas</taxon>
    </lineage>
</organism>